<keyword evidence="5" id="KW-1185">Reference proteome</keyword>
<feature type="transmembrane region" description="Helical" evidence="1">
    <location>
        <begin position="116"/>
        <end position="135"/>
    </location>
</feature>
<evidence type="ECO:0000313" key="3">
    <source>
        <dbReference type="EMBL" id="CAK9169020.1"/>
    </source>
</evidence>
<reference evidence="4 5" key="1">
    <citation type="submission" date="2024-02" db="EMBL/GenBank/DDBJ databases">
        <authorList>
            <person name="Vignale AGUSTIN F."/>
            <person name="Sosa J E."/>
            <person name="Modenutti C."/>
        </authorList>
    </citation>
    <scope>NUCLEOTIDE SEQUENCE [LARGE SCALE GENOMIC DNA]</scope>
</reference>
<gene>
    <name evidence="2" type="ORF">ILEXP_LOCUS26997</name>
    <name evidence="3" type="ORF">ILEXP_LOCUS38451</name>
    <name evidence="4" type="ORF">ILEXP_LOCUS42000</name>
</gene>
<keyword evidence="1" id="KW-0472">Membrane</keyword>
<keyword evidence="1" id="KW-1133">Transmembrane helix</keyword>
<comment type="caution">
    <text evidence="4">The sequence shown here is derived from an EMBL/GenBank/DDBJ whole genome shotgun (WGS) entry which is preliminary data.</text>
</comment>
<name>A0ABC8TSF2_9AQUA</name>
<evidence type="ECO:0008006" key="6">
    <source>
        <dbReference type="Google" id="ProtNLM"/>
    </source>
</evidence>
<accession>A0ABC8TSF2</accession>
<dbReference type="EMBL" id="CAUOFW020003167">
    <property type="protein sequence ID" value="CAK9158371.1"/>
    <property type="molecule type" value="Genomic_DNA"/>
</dbReference>
<keyword evidence="1" id="KW-0812">Transmembrane</keyword>
<dbReference type="AlphaFoldDB" id="A0ABC8TSF2"/>
<proteinExistence type="predicted"/>
<evidence type="ECO:0000256" key="1">
    <source>
        <dbReference type="SAM" id="Phobius"/>
    </source>
</evidence>
<evidence type="ECO:0000313" key="4">
    <source>
        <dbReference type="EMBL" id="CAK9172355.1"/>
    </source>
</evidence>
<evidence type="ECO:0000313" key="5">
    <source>
        <dbReference type="Proteomes" id="UP001642360"/>
    </source>
</evidence>
<dbReference type="EMBL" id="CAUOFW020005208">
    <property type="protein sequence ID" value="CAK9169020.1"/>
    <property type="molecule type" value="Genomic_DNA"/>
</dbReference>
<dbReference type="Proteomes" id="UP001642360">
    <property type="component" value="Unassembled WGS sequence"/>
</dbReference>
<protein>
    <recommendedName>
        <fullName evidence="6">Secreted protein</fullName>
    </recommendedName>
</protein>
<dbReference type="EMBL" id="CAUOFW020005962">
    <property type="protein sequence ID" value="CAK9172355.1"/>
    <property type="molecule type" value="Genomic_DNA"/>
</dbReference>
<sequence length="139" mass="15510">MSLRLFTWFQLDALFKCLSDGSLSAAFMAYCPIHLELFFSFFCAFSWIAPQFAAVCHCSRDCAREQSGCCPRFFWFSAGSLKVPQLVFLGSLSLSPLSWSSHAAGLMVLIAVSWSLYSQLVFTGLHLFSLVLFSWSSSS</sequence>
<evidence type="ECO:0000313" key="2">
    <source>
        <dbReference type="EMBL" id="CAK9158371.1"/>
    </source>
</evidence>
<organism evidence="4 5">
    <name type="scientific">Ilex paraguariensis</name>
    <name type="common">yerba mate</name>
    <dbReference type="NCBI Taxonomy" id="185542"/>
    <lineage>
        <taxon>Eukaryota</taxon>
        <taxon>Viridiplantae</taxon>
        <taxon>Streptophyta</taxon>
        <taxon>Embryophyta</taxon>
        <taxon>Tracheophyta</taxon>
        <taxon>Spermatophyta</taxon>
        <taxon>Magnoliopsida</taxon>
        <taxon>eudicotyledons</taxon>
        <taxon>Gunneridae</taxon>
        <taxon>Pentapetalae</taxon>
        <taxon>asterids</taxon>
        <taxon>campanulids</taxon>
        <taxon>Aquifoliales</taxon>
        <taxon>Aquifoliaceae</taxon>
        <taxon>Ilex</taxon>
    </lineage>
</organism>